<dbReference type="EnsemblMetazoa" id="CJA11915.1">
    <property type="protein sequence ID" value="CJA11915.1"/>
    <property type="gene ID" value="WBGene00131119"/>
</dbReference>
<keyword evidence="4" id="KW-0520">NAD</keyword>
<dbReference type="EnsemblMetazoa" id="CJA11915.2">
    <property type="protein sequence ID" value="CJA11915.2"/>
    <property type="gene ID" value="WBGene00131119"/>
</dbReference>
<protein>
    <recommendedName>
        <fullName evidence="1">protein-disulfide reductase</fullName>
        <ecNumber evidence="1">1.8.1.8</ecNumber>
    </recommendedName>
</protein>
<feature type="domain" description="Thioredoxin" evidence="10">
    <location>
        <begin position="427"/>
        <end position="561"/>
    </location>
</feature>
<proteinExistence type="inferred from homology"/>
<dbReference type="SUPFAM" id="SSF52833">
    <property type="entry name" value="Thioredoxin-like"/>
    <property type="match status" value="1"/>
</dbReference>
<accession>A0A8R1HV54</accession>
<sequence>MTSSERASELDYSRNRLNGLLLKRTRLGNREQKACNVFSSTTLEQIRILSSLSNGQGQEEEQTSSSSPSSSPIFKISNNSWNCALSESLTLRKIKILCQERLFDKNPRRMETLFWIAEVPELLEKLDVNQKHVALGIIFEMASSCPPTTINNNFADLLAILLKNEQFVDLIFSQFTTENLRQNVNIISVLAAIFVKIKEDDPIKSRTANLLSSSTVNILEWSDMTADHMALIVQIFENVTSHLQTFSESFENMFTLIESKSAILDGSMRTRANRLRRPDQADDSFHLPVISTVSSPSSPSPQTTLTTSRSYSNIRNFTVIEHPVHNENEEPSQQDPQELRRQIEEKTRRQINEEYRKIKEIERIEEEMRKKILEELRLKDEEEAKRKKALEEMERKRVEQENELRREEVRRRQEELKCTFLKNVQIFLHSKPNKVFSANMFDGKVIGIYFSGCWCGPSLTFTPILAEFYSKVQDDFEVLFISSDRSEAEMNWYLSSHHGNWFHLPLGAQYGKQLNDNWQIRSIPTLVIVRPNGSVISMNGRQEVENSQNAQQLVRHWKSFL</sequence>
<dbReference type="PANTHER" id="PTHR13871">
    <property type="entry name" value="THIOREDOXIN"/>
    <property type="match status" value="1"/>
</dbReference>
<keyword evidence="8" id="KW-0175">Coiled coil</keyword>
<keyword evidence="2" id="KW-0677">Repeat</keyword>
<dbReference type="AlphaFoldDB" id="A0A8R1HV54"/>
<dbReference type="InterPro" id="IPR052259">
    <property type="entry name" value="Nucleoredoxin-like"/>
</dbReference>
<evidence type="ECO:0000256" key="5">
    <source>
        <dbReference type="ARBA" id="ARBA00025782"/>
    </source>
</evidence>
<dbReference type="InterPro" id="IPR036249">
    <property type="entry name" value="Thioredoxin-like_sf"/>
</dbReference>
<evidence type="ECO:0000256" key="8">
    <source>
        <dbReference type="SAM" id="Coils"/>
    </source>
</evidence>
<dbReference type="EC" id="1.8.1.8" evidence="1"/>
<evidence type="ECO:0000256" key="4">
    <source>
        <dbReference type="ARBA" id="ARBA00023027"/>
    </source>
</evidence>
<reference evidence="12" key="1">
    <citation type="submission" date="2010-08" db="EMBL/GenBank/DDBJ databases">
        <authorList>
            <consortium name="Caenorhabditis japonica Sequencing Consortium"/>
            <person name="Wilson R.K."/>
        </authorList>
    </citation>
    <scope>NUCLEOTIDE SEQUENCE [LARGE SCALE GENOMIC DNA]</scope>
    <source>
        <strain evidence="12">DF5081</strain>
    </source>
</reference>
<evidence type="ECO:0000256" key="3">
    <source>
        <dbReference type="ARBA" id="ARBA00023002"/>
    </source>
</evidence>
<keyword evidence="12" id="KW-1185">Reference proteome</keyword>
<feature type="coiled-coil region" evidence="8">
    <location>
        <begin position="344"/>
        <end position="417"/>
    </location>
</feature>
<name>A0A8R1HV54_CAEJA</name>
<dbReference type="PROSITE" id="PS51352">
    <property type="entry name" value="THIOREDOXIN_2"/>
    <property type="match status" value="1"/>
</dbReference>
<evidence type="ECO:0000256" key="9">
    <source>
        <dbReference type="SAM" id="MobiDB-lite"/>
    </source>
</evidence>
<evidence type="ECO:0000313" key="12">
    <source>
        <dbReference type="Proteomes" id="UP000005237"/>
    </source>
</evidence>
<dbReference type="InterPro" id="IPR012336">
    <property type="entry name" value="Thioredoxin-like_fold"/>
</dbReference>
<dbReference type="PANTHER" id="PTHR13871:SF96">
    <property type="entry name" value="THIOREDOXIN DOMAIN-CONTAINING PROTEIN"/>
    <property type="match status" value="1"/>
</dbReference>
<evidence type="ECO:0000256" key="7">
    <source>
        <dbReference type="ARBA" id="ARBA00047804"/>
    </source>
</evidence>
<evidence type="ECO:0000256" key="6">
    <source>
        <dbReference type="ARBA" id="ARBA00047388"/>
    </source>
</evidence>
<dbReference type="Pfam" id="PF13905">
    <property type="entry name" value="Thioredoxin_8"/>
    <property type="match status" value="1"/>
</dbReference>
<comment type="catalytic activity">
    <reaction evidence="6">
        <text>[protein]-dithiol + NAD(+) = [protein]-disulfide + NADH + H(+)</text>
        <dbReference type="Rhea" id="RHEA:18749"/>
        <dbReference type="Rhea" id="RHEA-COMP:10593"/>
        <dbReference type="Rhea" id="RHEA-COMP:10594"/>
        <dbReference type="ChEBI" id="CHEBI:15378"/>
        <dbReference type="ChEBI" id="CHEBI:29950"/>
        <dbReference type="ChEBI" id="CHEBI:50058"/>
        <dbReference type="ChEBI" id="CHEBI:57540"/>
        <dbReference type="ChEBI" id="CHEBI:57945"/>
        <dbReference type="EC" id="1.8.1.8"/>
    </reaction>
</comment>
<dbReference type="Gene3D" id="3.40.30.10">
    <property type="entry name" value="Glutaredoxin"/>
    <property type="match status" value="1"/>
</dbReference>
<keyword evidence="3" id="KW-0560">Oxidoreductase</keyword>
<evidence type="ECO:0000313" key="11">
    <source>
        <dbReference type="EnsemblMetazoa" id="CJA11915.1"/>
    </source>
</evidence>
<dbReference type="InterPro" id="IPR013766">
    <property type="entry name" value="Thioredoxin_domain"/>
</dbReference>
<dbReference type="Proteomes" id="UP000005237">
    <property type="component" value="Unassembled WGS sequence"/>
</dbReference>
<comment type="similarity">
    <text evidence="5">Belongs to the nucleoredoxin family.</text>
</comment>
<feature type="region of interest" description="Disordered" evidence="9">
    <location>
        <begin position="53"/>
        <end position="73"/>
    </location>
</feature>
<dbReference type="GO" id="GO:0047134">
    <property type="term" value="F:protein-disulfide reductase [NAD(P)H] activity"/>
    <property type="evidence" value="ECO:0007669"/>
    <property type="project" value="UniProtKB-EC"/>
</dbReference>
<evidence type="ECO:0000256" key="2">
    <source>
        <dbReference type="ARBA" id="ARBA00022737"/>
    </source>
</evidence>
<evidence type="ECO:0000259" key="10">
    <source>
        <dbReference type="PROSITE" id="PS51352"/>
    </source>
</evidence>
<evidence type="ECO:0000256" key="1">
    <source>
        <dbReference type="ARBA" id="ARBA00012612"/>
    </source>
</evidence>
<reference evidence="11" key="2">
    <citation type="submission" date="2022-06" db="UniProtKB">
        <authorList>
            <consortium name="EnsemblMetazoa"/>
        </authorList>
    </citation>
    <scope>IDENTIFICATION</scope>
    <source>
        <strain evidence="11">DF5081</strain>
    </source>
</reference>
<organism evidence="11 12">
    <name type="scientific">Caenorhabditis japonica</name>
    <dbReference type="NCBI Taxonomy" id="281687"/>
    <lineage>
        <taxon>Eukaryota</taxon>
        <taxon>Metazoa</taxon>
        <taxon>Ecdysozoa</taxon>
        <taxon>Nematoda</taxon>
        <taxon>Chromadorea</taxon>
        <taxon>Rhabditida</taxon>
        <taxon>Rhabditina</taxon>
        <taxon>Rhabditomorpha</taxon>
        <taxon>Rhabditoidea</taxon>
        <taxon>Rhabditidae</taxon>
        <taxon>Peloderinae</taxon>
        <taxon>Caenorhabditis</taxon>
    </lineage>
</organism>
<feature type="compositionally biased region" description="Low complexity" evidence="9">
    <location>
        <begin position="64"/>
        <end position="73"/>
    </location>
</feature>
<comment type="catalytic activity">
    <reaction evidence="7">
        <text>[protein]-dithiol + NADP(+) = [protein]-disulfide + NADPH + H(+)</text>
        <dbReference type="Rhea" id="RHEA:18753"/>
        <dbReference type="Rhea" id="RHEA-COMP:10593"/>
        <dbReference type="Rhea" id="RHEA-COMP:10594"/>
        <dbReference type="ChEBI" id="CHEBI:15378"/>
        <dbReference type="ChEBI" id="CHEBI:29950"/>
        <dbReference type="ChEBI" id="CHEBI:50058"/>
        <dbReference type="ChEBI" id="CHEBI:57783"/>
        <dbReference type="ChEBI" id="CHEBI:58349"/>
        <dbReference type="EC" id="1.8.1.8"/>
    </reaction>
</comment>